<evidence type="ECO:0000313" key="2">
    <source>
        <dbReference type="EMBL" id="TCS64880.1"/>
    </source>
</evidence>
<evidence type="ECO:0000313" key="3">
    <source>
        <dbReference type="Proteomes" id="UP000295304"/>
    </source>
</evidence>
<keyword evidence="3" id="KW-1185">Reference proteome</keyword>
<gene>
    <name evidence="2" type="ORF">EDD55_101211</name>
</gene>
<dbReference type="PROSITE" id="PS50943">
    <property type="entry name" value="HTH_CROC1"/>
    <property type="match status" value="1"/>
</dbReference>
<dbReference type="EMBL" id="SLZW01000001">
    <property type="protein sequence ID" value="TCS64880.1"/>
    <property type="molecule type" value="Genomic_DNA"/>
</dbReference>
<feature type="domain" description="HTH cro/C1-type" evidence="1">
    <location>
        <begin position="8"/>
        <end position="66"/>
    </location>
</feature>
<comment type="caution">
    <text evidence="2">The sequence shown here is derived from an EMBL/GenBank/DDBJ whole genome shotgun (WGS) entry which is preliminary data.</text>
</comment>
<dbReference type="Pfam" id="PF13560">
    <property type="entry name" value="HTH_31"/>
    <property type="match status" value="1"/>
</dbReference>
<dbReference type="InterPro" id="IPR010982">
    <property type="entry name" value="Lambda_DNA-bd_dom_sf"/>
</dbReference>
<dbReference type="SUPFAM" id="SSF47413">
    <property type="entry name" value="lambda repressor-like DNA-binding domains"/>
    <property type="match status" value="1"/>
</dbReference>
<reference evidence="2 3" key="1">
    <citation type="submission" date="2019-03" db="EMBL/GenBank/DDBJ databases">
        <title>Genomic Encyclopedia of Type Strains, Phase IV (KMG-IV): sequencing the most valuable type-strain genomes for metagenomic binning, comparative biology and taxonomic classification.</title>
        <authorList>
            <person name="Goeker M."/>
        </authorList>
    </citation>
    <scope>NUCLEOTIDE SEQUENCE [LARGE SCALE GENOMIC DNA]</scope>
    <source>
        <strain evidence="2 3">DSM 101688</strain>
    </source>
</reference>
<dbReference type="CDD" id="cd00093">
    <property type="entry name" value="HTH_XRE"/>
    <property type="match status" value="1"/>
</dbReference>
<dbReference type="RefSeq" id="WP_132937621.1">
    <property type="nucleotide sequence ID" value="NZ_CP119676.1"/>
</dbReference>
<proteinExistence type="predicted"/>
<sequence>MTPFGVKMRALREQKGLKLKDMAQTLRVSSAYLSALEHGHRGRPGPGLVMQVCELFGLIWDDAEEIKRLARLSHPKVTLDTSGLSPRATELANLLGEAIDDLDEATLQWMIDEIKSTRGGRPKEPLF</sequence>
<organism evidence="2 3">
    <name type="scientific">Varunaivibrio sulfuroxidans</name>
    <dbReference type="NCBI Taxonomy" id="1773489"/>
    <lineage>
        <taxon>Bacteria</taxon>
        <taxon>Pseudomonadati</taxon>
        <taxon>Pseudomonadota</taxon>
        <taxon>Alphaproteobacteria</taxon>
        <taxon>Rhodospirillales</taxon>
        <taxon>Magnetovibrionaceae</taxon>
        <taxon>Varunaivibrio</taxon>
    </lineage>
</organism>
<dbReference type="Gene3D" id="1.10.260.40">
    <property type="entry name" value="lambda repressor-like DNA-binding domains"/>
    <property type="match status" value="1"/>
</dbReference>
<dbReference type="InterPro" id="IPR001387">
    <property type="entry name" value="Cro/C1-type_HTH"/>
</dbReference>
<accession>A0A4R3JJ54</accession>
<dbReference type="GO" id="GO:0003677">
    <property type="term" value="F:DNA binding"/>
    <property type="evidence" value="ECO:0007669"/>
    <property type="project" value="InterPro"/>
</dbReference>
<evidence type="ECO:0000259" key="1">
    <source>
        <dbReference type="PROSITE" id="PS50943"/>
    </source>
</evidence>
<dbReference type="OrthoDB" id="9809730at2"/>
<dbReference type="Proteomes" id="UP000295304">
    <property type="component" value="Unassembled WGS sequence"/>
</dbReference>
<dbReference type="SMART" id="SM00530">
    <property type="entry name" value="HTH_XRE"/>
    <property type="match status" value="1"/>
</dbReference>
<protein>
    <submittedName>
        <fullName evidence="2">Transcriptional regulator with XRE-family HTH domain</fullName>
    </submittedName>
</protein>
<name>A0A4R3JJ54_9PROT</name>
<dbReference type="AlphaFoldDB" id="A0A4R3JJ54"/>